<name>A0ABS6ZEP3_9ACTN</name>
<accession>A0ABS6ZEP3</accession>
<keyword evidence="3" id="KW-1185">Reference proteome</keyword>
<evidence type="ECO:0000313" key="3">
    <source>
        <dbReference type="Proteomes" id="UP000812013"/>
    </source>
</evidence>
<dbReference type="Proteomes" id="UP000812013">
    <property type="component" value="Unassembled WGS sequence"/>
</dbReference>
<dbReference type="RefSeq" id="WP_219670029.1">
    <property type="nucleotide sequence ID" value="NZ_WTFF01000221.1"/>
</dbReference>
<feature type="region of interest" description="Disordered" evidence="1">
    <location>
        <begin position="51"/>
        <end position="113"/>
    </location>
</feature>
<evidence type="ECO:0000256" key="1">
    <source>
        <dbReference type="SAM" id="MobiDB-lite"/>
    </source>
</evidence>
<dbReference type="EMBL" id="WTFF01000221">
    <property type="protein sequence ID" value="MBW5485120.1"/>
    <property type="molecule type" value="Genomic_DNA"/>
</dbReference>
<comment type="caution">
    <text evidence="2">The sequence shown here is derived from an EMBL/GenBank/DDBJ whole genome shotgun (WGS) entry which is preliminary data.</text>
</comment>
<organism evidence="2 3">
    <name type="scientific">Streptomyces bambusae</name>
    <dbReference type="NCBI Taxonomy" id="1550616"/>
    <lineage>
        <taxon>Bacteria</taxon>
        <taxon>Bacillati</taxon>
        <taxon>Actinomycetota</taxon>
        <taxon>Actinomycetes</taxon>
        <taxon>Kitasatosporales</taxon>
        <taxon>Streptomycetaceae</taxon>
        <taxon>Streptomyces</taxon>
    </lineage>
</organism>
<reference evidence="2 3" key="1">
    <citation type="submission" date="2019-12" db="EMBL/GenBank/DDBJ databases">
        <title>Genome sequence of Streptomyces bambusae.</title>
        <authorList>
            <person name="Bansal K."/>
            <person name="Choksket S."/>
            <person name="Korpole S."/>
            <person name="Patil P.B."/>
        </authorList>
    </citation>
    <scope>NUCLEOTIDE SEQUENCE [LARGE SCALE GENOMIC DNA]</scope>
    <source>
        <strain evidence="2 3">SK60</strain>
    </source>
</reference>
<sequence>MCLSGDAEGRGARAAQEAAPRGDAELDAGDAVRRVELDLRLPPAGRARRIRAERAPTVITGNVRGGPLATGSTAPGPPTRPRLRPTRPTPAEPPADGIPRAVGDGTPRAAGEDVRAARDATIVLGDVHDSALGDGSERR</sequence>
<evidence type="ECO:0000313" key="2">
    <source>
        <dbReference type="EMBL" id="MBW5485120.1"/>
    </source>
</evidence>
<feature type="region of interest" description="Disordered" evidence="1">
    <location>
        <begin position="1"/>
        <end position="27"/>
    </location>
</feature>
<gene>
    <name evidence="2" type="ORF">GPJ59_25385</name>
</gene>
<protein>
    <submittedName>
        <fullName evidence="2">Uncharacterized protein</fullName>
    </submittedName>
</protein>
<proteinExistence type="predicted"/>